<feature type="region of interest" description="Disordered" evidence="2">
    <location>
        <begin position="135"/>
        <end position="187"/>
    </location>
</feature>
<dbReference type="AlphaFoldDB" id="A0A834L711"/>
<evidence type="ECO:0000256" key="1">
    <source>
        <dbReference type="ARBA" id="ARBA00007879"/>
    </source>
</evidence>
<evidence type="ECO:0000313" key="3">
    <source>
        <dbReference type="EMBL" id="KAF7119863.1"/>
    </source>
</evidence>
<reference evidence="3" key="1">
    <citation type="submission" date="2019-11" db="EMBL/GenBank/DDBJ databases">
        <authorList>
            <person name="Liu Y."/>
            <person name="Hou J."/>
            <person name="Li T.-Q."/>
            <person name="Guan C.-H."/>
            <person name="Wu X."/>
            <person name="Wu H.-Z."/>
            <person name="Ling F."/>
            <person name="Zhang R."/>
            <person name="Shi X.-G."/>
            <person name="Ren J.-P."/>
            <person name="Chen E.-F."/>
            <person name="Sun J.-M."/>
        </authorList>
    </citation>
    <scope>NUCLEOTIDE SEQUENCE</scope>
    <source>
        <strain evidence="3">Adult_tree_wgs_1</strain>
        <tissue evidence="3">Leaves</tissue>
    </source>
</reference>
<dbReference type="GO" id="GO:0003729">
    <property type="term" value="F:mRNA binding"/>
    <property type="evidence" value="ECO:0007669"/>
    <property type="project" value="InterPro"/>
</dbReference>
<dbReference type="GO" id="GO:0032451">
    <property type="term" value="F:demethylase activity"/>
    <property type="evidence" value="ECO:0007669"/>
    <property type="project" value="InterPro"/>
</dbReference>
<evidence type="ECO:0008006" key="5">
    <source>
        <dbReference type="Google" id="ProtNLM"/>
    </source>
</evidence>
<proteinExistence type="inferred from homology"/>
<dbReference type="PANTHER" id="PTHR31447:SF2">
    <property type="entry name" value="RNA DEMETHYLASE ALKBH10B"/>
    <property type="match status" value="1"/>
</dbReference>
<comment type="caution">
    <text evidence="3">The sequence shown here is derived from an EMBL/GenBank/DDBJ whole genome shotgun (WGS) entry which is preliminary data.</text>
</comment>
<gene>
    <name evidence="3" type="ORF">RHSIM_Rhsim13G0021800</name>
</gene>
<dbReference type="OrthoDB" id="1916097at2759"/>
<dbReference type="GO" id="GO:0006402">
    <property type="term" value="P:mRNA catabolic process"/>
    <property type="evidence" value="ECO:0007669"/>
    <property type="project" value="InterPro"/>
</dbReference>
<keyword evidence="4" id="KW-1185">Reference proteome</keyword>
<dbReference type="InterPro" id="IPR037151">
    <property type="entry name" value="AlkB-like_sf"/>
</dbReference>
<organism evidence="3 4">
    <name type="scientific">Rhododendron simsii</name>
    <name type="common">Sims's rhododendron</name>
    <dbReference type="NCBI Taxonomy" id="118357"/>
    <lineage>
        <taxon>Eukaryota</taxon>
        <taxon>Viridiplantae</taxon>
        <taxon>Streptophyta</taxon>
        <taxon>Embryophyta</taxon>
        <taxon>Tracheophyta</taxon>
        <taxon>Spermatophyta</taxon>
        <taxon>Magnoliopsida</taxon>
        <taxon>eudicotyledons</taxon>
        <taxon>Gunneridae</taxon>
        <taxon>Pentapetalae</taxon>
        <taxon>asterids</taxon>
        <taxon>Ericales</taxon>
        <taxon>Ericaceae</taxon>
        <taxon>Ericoideae</taxon>
        <taxon>Rhodoreae</taxon>
        <taxon>Rhododendron</taxon>
    </lineage>
</organism>
<dbReference type="EMBL" id="WJXA01000013">
    <property type="protein sequence ID" value="KAF7119863.1"/>
    <property type="molecule type" value="Genomic_DNA"/>
</dbReference>
<protein>
    <recommendedName>
        <fullName evidence="5">Fe2OG dioxygenase domain-containing protein</fullName>
    </recommendedName>
</protein>
<dbReference type="InterPro" id="IPR044842">
    <property type="entry name" value="ALKBH9B/ALKBH10B-like"/>
</dbReference>
<comment type="similarity">
    <text evidence="1">Belongs to the alkB family.</text>
</comment>
<name>A0A834L711_RHOSS</name>
<feature type="region of interest" description="Disordered" evidence="2">
    <location>
        <begin position="1"/>
        <end position="20"/>
    </location>
</feature>
<evidence type="ECO:0000256" key="2">
    <source>
        <dbReference type="SAM" id="MobiDB-lite"/>
    </source>
</evidence>
<accession>A0A834L711</accession>
<dbReference type="PANTHER" id="PTHR31447">
    <property type="entry name" value="HYDROXYPROLINE-RICH GLYCOPROTEIN FAMILY PROTEIN-RELATED"/>
    <property type="match status" value="1"/>
</dbReference>
<feature type="compositionally biased region" description="Basic and acidic residues" evidence="2">
    <location>
        <begin position="168"/>
        <end position="177"/>
    </location>
</feature>
<dbReference type="SUPFAM" id="SSF51197">
    <property type="entry name" value="Clavaminate synthase-like"/>
    <property type="match status" value="1"/>
</dbReference>
<dbReference type="Proteomes" id="UP000626092">
    <property type="component" value="Unassembled WGS sequence"/>
</dbReference>
<evidence type="ECO:0000313" key="4">
    <source>
        <dbReference type="Proteomes" id="UP000626092"/>
    </source>
</evidence>
<dbReference type="Gene3D" id="2.60.120.590">
    <property type="entry name" value="Alpha-ketoglutarate-dependent dioxygenase AlkB-like"/>
    <property type="match status" value="1"/>
</dbReference>
<sequence>MSPAAAVGSPSMATAQPSPPTMMMPDAFAKDAIIAWFRGEFAAANAIIDALCGHLTQVEGGGSSEYESVFAAVHRRRLNWIPILQMQKYYSIAEVALELQRVAEKKAIKGGDVKNHDEKVKVLVNEEVKIREVFEESSTENGECGGGEVMDEGSTRDESLESEITDTGVDRNARKAETGPGNGTSTAVTNVTSECVMLRGSQELQPTSETADLCSNHEDCEARRALIKVTKGFTAKEHVKGHMVNVVRGLKLYEDIFIDSELSKLNDLVNGPRAAGHNGELSDLMKWHCIGETYILYNQQTKGNKRELIQLGAPIFGHIKEESTGKYEDSHIEPIPTLLQGVIDHLIQWHLISENRKPNSCIINFFDEGEYSQPFLKPPHLEQPISTLLLSESTMAFGRTLVSDADGNYKGPLMLSLKEGSLLVMRGNSSDMARHVMCQSPNTRVSITFFRVRSNTNQNDSSTIPPLSRALTLWQPGAPNSYTIPNGAMNGYEAAMNMIPKWGVIRTPVVMLAAPMHPMVVSPRKSPNGSGTGVFLPWAVGSRKPAKHLPPRAQKGRLLSLPSSVETLKKEPTLDSCVLAEVKMG</sequence>